<dbReference type="InterPro" id="IPR036259">
    <property type="entry name" value="MFS_trans_sf"/>
</dbReference>
<sequence>MSEVETRELPRAGEEDVTTSEDTAASPPTELTGWRLGLVMTGLWLALFLSALDGTIVSTALIEISNDLKSLSQANWLVIAYFLTYNAFLLLVAKLSDTFGTKNLLILSNIIFFVFSAACAASKTMTQLIVFRALQGMGGSGLYTLVFVVILKLISPSKIGFYSGIISSVFAIANLLGPILGGSITSHTTWRWIFWINLPITAISTVLLALAMPTIPSETPTLAKLRAVDWLGGLLSIAWPIPVLFALQQAEVAYPWSSPVIISTLTTGLVLLVLFACHETSLYRRTRHNISNISNTKTPILPIPVLTTLLPALLTLSTFLTGSSFLSATILLPARFQAVNAASPAHAGIQLLALVLATPPFALLAGLATPHPRITACLLLLAPCAILLGTALLSTLPASTTSNHSPDPRQYVYMALLGAGFGTLAPLSYALMKAMLHGDAHLAAATGLMNTARTLGGTLAIAVCSALLHGRLRRDLPGILPAAEQVGLVEESLANLRLLPDEEAVGRVRRVFGEAYNLQFRVLIAFAGANVVLSCVLVAAMEWKKRTGEYVDLGERMRMAEKERVRASQTVAVETVKQES</sequence>
<comment type="subcellular location">
    <subcellularLocation>
        <location evidence="1">Membrane</location>
        <topology evidence="1">Multi-pass membrane protein</topology>
    </subcellularLocation>
</comment>
<dbReference type="RefSeq" id="XP_033599687.1">
    <property type="nucleotide sequence ID" value="XM_033748288.1"/>
</dbReference>
<evidence type="ECO:0000256" key="1">
    <source>
        <dbReference type="ARBA" id="ARBA00004141"/>
    </source>
</evidence>
<dbReference type="InterPro" id="IPR020846">
    <property type="entry name" value="MFS_dom"/>
</dbReference>
<feature type="transmembrane region" description="Helical" evidence="6">
    <location>
        <begin position="376"/>
        <end position="399"/>
    </location>
</feature>
<keyword evidence="3 6" id="KW-1133">Transmembrane helix</keyword>
<evidence type="ECO:0000256" key="6">
    <source>
        <dbReference type="SAM" id="Phobius"/>
    </source>
</evidence>
<dbReference type="PANTHER" id="PTHR23501:SF43">
    <property type="entry name" value="MULTIDRUG TRANSPORTER, PUTATIVE (AFU_ORTHOLOGUE AFUA_6G03040)-RELATED"/>
    <property type="match status" value="1"/>
</dbReference>
<dbReference type="GeneID" id="54489342"/>
<dbReference type="OrthoDB" id="440553at2759"/>
<feature type="transmembrane region" description="Helical" evidence="6">
    <location>
        <begin position="518"/>
        <end position="540"/>
    </location>
</feature>
<proteinExistence type="predicted"/>
<dbReference type="Gene3D" id="1.20.1720.10">
    <property type="entry name" value="Multidrug resistance protein D"/>
    <property type="match status" value="1"/>
</dbReference>
<feature type="region of interest" description="Disordered" evidence="5">
    <location>
        <begin position="1"/>
        <end position="27"/>
    </location>
</feature>
<dbReference type="Gene3D" id="1.20.1250.20">
    <property type="entry name" value="MFS general substrate transporter like domains"/>
    <property type="match status" value="1"/>
</dbReference>
<gene>
    <name evidence="8" type="ORF">EJ05DRAFT_511958</name>
</gene>
<keyword evidence="9" id="KW-1185">Reference proteome</keyword>
<dbReference type="PROSITE" id="PS50850">
    <property type="entry name" value="MFS"/>
    <property type="match status" value="1"/>
</dbReference>
<dbReference type="EMBL" id="ML996574">
    <property type="protein sequence ID" value="KAF2757236.1"/>
    <property type="molecule type" value="Genomic_DNA"/>
</dbReference>
<feature type="transmembrane region" description="Helical" evidence="6">
    <location>
        <begin position="347"/>
        <end position="369"/>
    </location>
</feature>
<protein>
    <submittedName>
        <fullName evidence="8">MFS general substrate transporter</fullName>
    </submittedName>
</protein>
<dbReference type="GO" id="GO:0022857">
    <property type="term" value="F:transmembrane transporter activity"/>
    <property type="evidence" value="ECO:0007669"/>
    <property type="project" value="InterPro"/>
</dbReference>
<dbReference type="SUPFAM" id="SSF103473">
    <property type="entry name" value="MFS general substrate transporter"/>
    <property type="match status" value="2"/>
</dbReference>
<feature type="transmembrane region" description="Helical" evidence="6">
    <location>
        <begin position="298"/>
        <end position="327"/>
    </location>
</feature>
<evidence type="ECO:0000256" key="3">
    <source>
        <dbReference type="ARBA" id="ARBA00022989"/>
    </source>
</evidence>
<feature type="domain" description="Major facilitator superfamily (MFS) profile" evidence="7">
    <location>
        <begin position="39"/>
        <end position="546"/>
    </location>
</feature>
<feature type="transmembrane region" description="Helical" evidence="6">
    <location>
        <begin position="104"/>
        <end position="123"/>
    </location>
</feature>
<feature type="transmembrane region" description="Helical" evidence="6">
    <location>
        <begin position="74"/>
        <end position="92"/>
    </location>
</feature>
<keyword evidence="2 6" id="KW-0812">Transmembrane</keyword>
<evidence type="ECO:0000259" key="7">
    <source>
        <dbReference type="PROSITE" id="PS50850"/>
    </source>
</evidence>
<name>A0A6A6W5K8_9PEZI</name>
<reference evidence="8" key="1">
    <citation type="journal article" date="2020" name="Stud. Mycol.">
        <title>101 Dothideomycetes genomes: a test case for predicting lifestyles and emergence of pathogens.</title>
        <authorList>
            <person name="Haridas S."/>
            <person name="Albert R."/>
            <person name="Binder M."/>
            <person name="Bloem J."/>
            <person name="Labutti K."/>
            <person name="Salamov A."/>
            <person name="Andreopoulos B."/>
            <person name="Baker S."/>
            <person name="Barry K."/>
            <person name="Bills G."/>
            <person name="Bluhm B."/>
            <person name="Cannon C."/>
            <person name="Castanera R."/>
            <person name="Culley D."/>
            <person name="Daum C."/>
            <person name="Ezra D."/>
            <person name="Gonzalez J."/>
            <person name="Henrissat B."/>
            <person name="Kuo A."/>
            <person name="Liang C."/>
            <person name="Lipzen A."/>
            <person name="Lutzoni F."/>
            <person name="Magnuson J."/>
            <person name="Mondo S."/>
            <person name="Nolan M."/>
            <person name="Ohm R."/>
            <person name="Pangilinan J."/>
            <person name="Park H.-J."/>
            <person name="Ramirez L."/>
            <person name="Alfaro M."/>
            <person name="Sun H."/>
            <person name="Tritt A."/>
            <person name="Yoshinaga Y."/>
            <person name="Zwiers L.-H."/>
            <person name="Turgeon B."/>
            <person name="Goodwin S."/>
            <person name="Spatafora J."/>
            <person name="Crous P."/>
            <person name="Grigoriev I."/>
        </authorList>
    </citation>
    <scope>NUCLEOTIDE SEQUENCE</scope>
    <source>
        <strain evidence="8">CBS 121739</strain>
    </source>
</reference>
<dbReference type="Proteomes" id="UP000799437">
    <property type="component" value="Unassembled WGS sequence"/>
</dbReference>
<feature type="compositionally biased region" description="Basic and acidic residues" evidence="5">
    <location>
        <begin position="1"/>
        <end position="14"/>
    </location>
</feature>
<accession>A0A6A6W5K8</accession>
<dbReference type="GO" id="GO:0005886">
    <property type="term" value="C:plasma membrane"/>
    <property type="evidence" value="ECO:0007669"/>
    <property type="project" value="TreeGrafter"/>
</dbReference>
<feature type="transmembrane region" description="Helical" evidence="6">
    <location>
        <begin position="43"/>
        <end position="62"/>
    </location>
</feature>
<feature type="transmembrane region" description="Helical" evidence="6">
    <location>
        <begin position="129"/>
        <end position="154"/>
    </location>
</feature>
<feature type="transmembrane region" description="Helical" evidence="6">
    <location>
        <begin position="161"/>
        <end position="180"/>
    </location>
</feature>
<dbReference type="AlphaFoldDB" id="A0A6A6W5K8"/>
<feature type="transmembrane region" description="Helical" evidence="6">
    <location>
        <begin position="192"/>
        <end position="215"/>
    </location>
</feature>
<evidence type="ECO:0000256" key="2">
    <source>
        <dbReference type="ARBA" id="ARBA00022692"/>
    </source>
</evidence>
<evidence type="ECO:0000256" key="5">
    <source>
        <dbReference type="SAM" id="MobiDB-lite"/>
    </source>
</evidence>
<evidence type="ECO:0000256" key="4">
    <source>
        <dbReference type="ARBA" id="ARBA00023136"/>
    </source>
</evidence>
<organism evidence="8 9">
    <name type="scientific">Pseudovirgaria hyperparasitica</name>
    <dbReference type="NCBI Taxonomy" id="470096"/>
    <lineage>
        <taxon>Eukaryota</taxon>
        <taxon>Fungi</taxon>
        <taxon>Dikarya</taxon>
        <taxon>Ascomycota</taxon>
        <taxon>Pezizomycotina</taxon>
        <taxon>Dothideomycetes</taxon>
        <taxon>Dothideomycetes incertae sedis</taxon>
        <taxon>Acrospermales</taxon>
        <taxon>Acrospermaceae</taxon>
        <taxon>Pseudovirgaria</taxon>
    </lineage>
</organism>
<dbReference type="InterPro" id="IPR011701">
    <property type="entry name" value="MFS"/>
</dbReference>
<evidence type="ECO:0000313" key="9">
    <source>
        <dbReference type="Proteomes" id="UP000799437"/>
    </source>
</evidence>
<dbReference type="Pfam" id="PF07690">
    <property type="entry name" value="MFS_1"/>
    <property type="match status" value="1"/>
</dbReference>
<evidence type="ECO:0000313" key="8">
    <source>
        <dbReference type="EMBL" id="KAF2757236.1"/>
    </source>
</evidence>
<keyword evidence="4 6" id="KW-0472">Membrane</keyword>
<dbReference type="PRINTS" id="PR01036">
    <property type="entry name" value="TCRTETB"/>
</dbReference>
<dbReference type="PANTHER" id="PTHR23501">
    <property type="entry name" value="MAJOR FACILITATOR SUPERFAMILY"/>
    <property type="match status" value="1"/>
</dbReference>
<feature type="transmembrane region" description="Helical" evidence="6">
    <location>
        <begin position="411"/>
        <end position="431"/>
    </location>
</feature>
<feature type="transmembrane region" description="Helical" evidence="6">
    <location>
        <begin position="253"/>
        <end position="277"/>
    </location>
</feature>